<dbReference type="Proteomes" id="UP001303222">
    <property type="component" value="Unassembled WGS sequence"/>
</dbReference>
<gene>
    <name evidence="3" type="ORF">QBC32DRAFT_104667</name>
</gene>
<dbReference type="GO" id="GO:0032259">
    <property type="term" value="P:methylation"/>
    <property type="evidence" value="ECO:0007669"/>
    <property type="project" value="UniProtKB-KW"/>
</dbReference>
<dbReference type="SUPFAM" id="SSF53335">
    <property type="entry name" value="S-adenosyl-L-methionine-dependent methyltransferases"/>
    <property type="match status" value="1"/>
</dbReference>
<reference evidence="3" key="1">
    <citation type="journal article" date="2023" name="Mol. Phylogenet. Evol.">
        <title>Genome-scale phylogeny and comparative genomics of the fungal order Sordariales.</title>
        <authorList>
            <person name="Hensen N."/>
            <person name="Bonometti L."/>
            <person name="Westerberg I."/>
            <person name="Brannstrom I.O."/>
            <person name="Guillou S."/>
            <person name="Cros-Aarteil S."/>
            <person name="Calhoun S."/>
            <person name="Haridas S."/>
            <person name="Kuo A."/>
            <person name="Mondo S."/>
            <person name="Pangilinan J."/>
            <person name="Riley R."/>
            <person name="LaButti K."/>
            <person name="Andreopoulos B."/>
            <person name="Lipzen A."/>
            <person name="Chen C."/>
            <person name="Yan M."/>
            <person name="Daum C."/>
            <person name="Ng V."/>
            <person name="Clum A."/>
            <person name="Steindorff A."/>
            <person name="Ohm R.A."/>
            <person name="Martin F."/>
            <person name="Silar P."/>
            <person name="Natvig D.O."/>
            <person name="Lalanne C."/>
            <person name="Gautier V."/>
            <person name="Ament-Velasquez S.L."/>
            <person name="Kruys A."/>
            <person name="Hutchinson M.I."/>
            <person name="Powell A.J."/>
            <person name="Barry K."/>
            <person name="Miller A.N."/>
            <person name="Grigoriev I.V."/>
            <person name="Debuchy R."/>
            <person name="Gladieux P."/>
            <person name="Hiltunen Thoren M."/>
            <person name="Johannesson H."/>
        </authorList>
    </citation>
    <scope>NUCLEOTIDE SEQUENCE</scope>
    <source>
        <strain evidence="3">CBS 626.80</strain>
    </source>
</reference>
<comment type="similarity">
    <text evidence="1">Belongs to the methyltransferase superfamily. LaeA methyltransferase family.</text>
</comment>
<dbReference type="PANTHER" id="PTHR43591:SF10">
    <property type="entry name" value="ABC TRANSMEMBRANE TYPE-1 DOMAIN-CONTAINING PROTEIN-RELATED"/>
    <property type="match status" value="1"/>
</dbReference>
<protein>
    <submittedName>
        <fullName evidence="3">S-adenosyl-L-methionine-dependent methyltransferase</fullName>
    </submittedName>
</protein>
<evidence type="ECO:0000313" key="3">
    <source>
        <dbReference type="EMBL" id="KAK3947034.1"/>
    </source>
</evidence>
<dbReference type="GO" id="GO:0008168">
    <property type="term" value="F:methyltransferase activity"/>
    <property type="evidence" value="ECO:0007669"/>
    <property type="project" value="UniProtKB-KW"/>
</dbReference>
<comment type="caution">
    <text evidence="3">The sequence shown here is derived from an EMBL/GenBank/DDBJ whole genome shotgun (WGS) entry which is preliminary data.</text>
</comment>
<reference evidence="3" key="2">
    <citation type="submission" date="2023-06" db="EMBL/GenBank/DDBJ databases">
        <authorList>
            <consortium name="Lawrence Berkeley National Laboratory"/>
            <person name="Mondo S.J."/>
            <person name="Hensen N."/>
            <person name="Bonometti L."/>
            <person name="Westerberg I."/>
            <person name="Brannstrom I.O."/>
            <person name="Guillou S."/>
            <person name="Cros-Aarteil S."/>
            <person name="Calhoun S."/>
            <person name="Haridas S."/>
            <person name="Kuo A."/>
            <person name="Pangilinan J."/>
            <person name="Riley R."/>
            <person name="Labutti K."/>
            <person name="Andreopoulos B."/>
            <person name="Lipzen A."/>
            <person name="Chen C."/>
            <person name="Yanf M."/>
            <person name="Daum C."/>
            <person name="Ng V."/>
            <person name="Clum A."/>
            <person name="Steindorff A."/>
            <person name="Ohm R."/>
            <person name="Martin F."/>
            <person name="Silar P."/>
            <person name="Natvig D."/>
            <person name="Lalanne C."/>
            <person name="Gautier V."/>
            <person name="Ament-Velasquez S.L."/>
            <person name="Kruys A."/>
            <person name="Hutchinson M.I."/>
            <person name="Powell A.J."/>
            <person name="Barry K."/>
            <person name="Miller A.N."/>
            <person name="Grigoriev I.V."/>
            <person name="Debuchy R."/>
            <person name="Gladieux P."/>
            <person name="Thoren M.H."/>
            <person name="Johannesson H."/>
        </authorList>
    </citation>
    <scope>NUCLEOTIDE SEQUENCE</scope>
    <source>
        <strain evidence="3">CBS 626.80</strain>
    </source>
</reference>
<name>A0AAN6NJM9_9PEZI</name>
<keyword evidence="3" id="KW-0808">Transferase</keyword>
<dbReference type="EMBL" id="MU859437">
    <property type="protein sequence ID" value="KAK3947034.1"/>
    <property type="molecule type" value="Genomic_DNA"/>
</dbReference>
<dbReference type="Pfam" id="PF13489">
    <property type="entry name" value="Methyltransf_23"/>
    <property type="match status" value="1"/>
</dbReference>
<keyword evidence="3" id="KW-0489">Methyltransferase</keyword>
<feature type="region of interest" description="Disordered" evidence="2">
    <location>
        <begin position="1"/>
        <end position="89"/>
    </location>
</feature>
<dbReference type="Gene3D" id="3.40.50.150">
    <property type="entry name" value="Vaccinia Virus protein VP39"/>
    <property type="match status" value="1"/>
</dbReference>
<organism evidence="3 4">
    <name type="scientific">Pseudoneurospora amorphoporcata</name>
    <dbReference type="NCBI Taxonomy" id="241081"/>
    <lineage>
        <taxon>Eukaryota</taxon>
        <taxon>Fungi</taxon>
        <taxon>Dikarya</taxon>
        <taxon>Ascomycota</taxon>
        <taxon>Pezizomycotina</taxon>
        <taxon>Sordariomycetes</taxon>
        <taxon>Sordariomycetidae</taxon>
        <taxon>Sordariales</taxon>
        <taxon>Sordariaceae</taxon>
        <taxon>Pseudoneurospora</taxon>
    </lineage>
</organism>
<accession>A0AAN6NJM9</accession>
<sequence>MSFSAKRKVQSPAPRSPTPAAKSPTPAPATPAAAKSPTPAPNSPTPGPASPNAGTTLASNPLSGAHWATQGLPEEDNDGDSTIGSDVESSTASISSSILNYRTVNGRTYHSDSVTDGEYWGPNDAKANELLDILHHAMTICLDGRLYDAPIPKDPENAIDLGTGTGLWAIDFGDEFPNCNVIGTDISPIQPSWVPPNVRFDIDDYNKEWTYKPDFFDFVHIRWLTTTVKDWPAFYKEAYRCCKPGGYVEHMDTDTDMLSDDGSLDSKIHALAQWGPMWQAAGKQLGQPCPTGSMMEDGLKEAGFVNIVVKDYKVPVSPWSEDPKMKELGLYLYAALNQDLEGALQFMYGRVMGWTEEEINIYIQHVRKELKDMDIHPYFIFRRVIGQKPLDA</sequence>
<evidence type="ECO:0000256" key="1">
    <source>
        <dbReference type="ARBA" id="ARBA00038158"/>
    </source>
</evidence>
<evidence type="ECO:0000313" key="4">
    <source>
        <dbReference type="Proteomes" id="UP001303222"/>
    </source>
</evidence>
<proteinExistence type="inferred from homology"/>
<feature type="compositionally biased region" description="Pro residues" evidence="2">
    <location>
        <begin position="38"/>
        <end position="49"/>
    </location>
</feature>
<dbReference type="CDD" id="cd02440">
    <property type="entry name" value="AdoMet_MTases"/>
    <property type="match status" value="1"/>
</dbReference>
<keyword evidence="4" id="KW-1185">Reference proteome</keyword>
<dbReference type="PANTHER" id="PTHR43591">
    <property type="entry name" value="METHYLTRANSFERASE"/>
    <property type="match status" value="1"/>
</dbReference>
<feature type="compositionally biased region" description="Low complexity" evidence="2">
    <location>
        <begin position="18"/>
        <end position="37"/>
    </location>
</feature>
<dbReference type="AlphaFoldDB" id="A0AAN6NJM9"/>
<evidence type="ECO:0000256" key="2">
    <source>
        <dbReference type="SAM" id="MobiDB-lite"/>
    </source>
</evidence>
<dbReference type="InterPro" id="IPR029063">
    <property type="entry name" value="SAM-dependent_MTases_sf"/>
</dbReference>